<protein>
    <submittedName>
        <fullName evidence="2">Uncharacterized protein</fullName>
    </submittedName>
</protein>
<feature type="region of interest" description="Disordered" evidence="1">
    <location>
        <begin position="54"/>
        <end position="73"/>
    </location>
</feature>
<dbReference type="Proteomes" id="UP000236990">
    <property type="component" value="Unassembled WGS sequence"/>
</dbReference>
<gene>
    <name evidence="2" type="ORF">S101258_00180</name>
</gene>
<sequence>MRVHGNPIGEDGIKRLKKYMAGITQILKCQKPLRIGLKQPFRIMALMRNSNGTNYSNNMRLSTRTGANAESCI</sequence>
<accession>A0A2S3U9R4</accession>
<dbReference type="AlphaFoldDB" id="A0A2S3U9R4"/>
<proteinExistence type="predicted"/>
<comment type="caution">
    <text evidence="2">The sequence shown here is derived from an EMBL/GenBank/DDBJ whole genome shotgun (WGS) entry which is preliminary data.</text>
</comment>
<evidence type="ECO:0000313" key="3">
    <source>
        <dbReference type="Proteomes" id="UP000236990"/>
    </source>
</evidence>
<name>A0A2S3U9R4_LACPN</name>
<organism evidence="2 3">
    <name type="scientific">Lactiplantibacillus plantarum subsp. plantarum</name>
    <dbReference type="NCBI Taxonomy" id="337330"/>
    <lineage>
        <taxon>Bacteria</taxon>
        <taxon>Bacillati</taxon>
        <taxon>Bacillota</taxon>
        <taxon>Bacilli</taxon>
        <taxon>Lactobacillales</taxon>
        <taxon>Lactobacillaceae</taxon>
        <taxon>Lactiplantibacillus</taxon>
    </lineage>
</organism>
<evidence type="ECO:0000256" key="1">
    <source>
        <dbReference type="SAM" id="MobiDB-lite"/>
    </source>
</evidence>
<reference evidence="2 3" key="1">
    <citation type="submission" date="2017-06" db="EMBL/GenBank/DDBJ databases">
        <title>Genome sequence of Lactobacillus plantarum subsp. plantarum strain SRCM101258.</title>
        <authorList>
            <person name="Cho S.H."/>
        </authorList>
    </citation>
    <scope>NUCLEOTIDE SEQUENCE [LARGE SCALE GENOMIC DNA]</scope>
    <source>
        <strain evidence="2 3">SRCM101258</strain>
    </source>
</reference>
<evidence type="ECO:0000313" key="2">
    <source>
        <dbReference type="EMBL" id="POD89093.1"/>
    </source>
</evidence>
<dbReference type="EMBL" id="NKCZ01000044">
    <property type="protein sequence ID" value="POD89093.1"/>
    <property type="molecule type" value="Genomic_DNA"/>
</dbReference>